<sequence>MYSISQFADQMELFVEKSMMKFTSNSQHKLIQSKYSRLIKLCRRCQTNICGQLSLLRFLEKKYETQQAIDECPSLYVSPALSNSYAFLYNTTLSDCRSSLPKTPDFEDIPTKIDSKLLTPQFHSSRLPIISPNQMIHYGDSISPPGSAPSPILTQYPSLSILKEIQLQTKALVDLNNEKLKLSYKMHQLNEIIRNYETARRSFTNFLSKLLTVRCILSCKSLTQYHPNLYTLDFYIGIPFGFSDPSIVERITSFQKSMSDSIKITMMNERNHFQAKYNLIVKKCFGDESSFQRISGGPKDENSSRCMDFIAHSPSFEQWIILMRRKLQYYFLGKKKCHHSSSSRVSSPHRTKKSQYMPILLLVIPEEEMEAMLSMTSIFPPSSYSVFASSLKPKLVHTVLSLLLSLILDIIEMKIHVYILSCPIKRNISEICVPLHQPLITQSKKGTNVIPLQLLPIVDFSTDRFPIDKSQNNSRIRIDQESCDPVVSGTVIDLPTLRSDSHFDRLCCQFLSYLSALHHKRVQAMNICHSLFVLDSSIRHYHEKKRKQPHSSSCPSDFSKKNYLKQKCSKKLKRFISIRRDRQKKDRGQRVKKNSTVKESMTPKQKTKKMSKHGKTRQIESGVDSEASPSIITSLTPDIILNSSILSPSKEFEPNHSKSGLRICHSSILHSPQVDLSGVSDSLLTHFSKEGVDYTISTKESTLSDSLHLFDRSSCMTMKESVNQMVSSISNNILSILPSSIYYSDDSLPVVLKETNQIVQMNSFISLFSNLVHSSQLSFETISDMLRPFAYLSWINIRMCRRRSYMILTKRHYKCIKQKLPSLSELKYLEPDDVFVFSPEQRSGNDRWLSSPF</sequence>
<comment type="caution">
    <text evidence="2">The sequence shown here is derived from an EMBL/GenBank/DDBJ whole genome shotgun (WGS) entry which is preliminary data.</text>
</comment>
<dbReference type="Proteomes" id="UP001057375">
    <property type="component" value="Unassembled WGS sequence"/>
</dbReference>
<evidence type="ECO:0000313" key="3">
    <source>
        <dbReference type="Proteomes" id="UP001057375"/>
    </source>
</evidence>
<reference evidence="2" key="1">
    <citation type="submission" date="2022-03" db="EMBL/GenBank/DDBJ databases">
        <title>Draft genome sequence of Aduncisulcus paluster, a free-living microaerophilic Fornicata.</title>
        <authorList>
            <person name="Yuyama I."/>
            <person name="Kume K."/>
            <person name="Tamura T."/>
            <person name="Inagaki Y."/>
            <person name="Hashimoto T."/>
        </authorList>
    </citation>
    <scope>NUCLEOTIDE SEQUENCE</scope>
    <source>
        <strain evidence="2">NY0171</strain>
    </source>
</reference>
<feature type="compositionally biased region" description="Basic residues" evidence="1">
    <location>
        <begin position="605"/>
        <end position="616"/>
    </location>
</feature>
<organism evidence="2 3">
    <name type="scientific">Aduncisulcus paluster</name>
    <dbReference type="NCBI Taxonomy" id="2918883"/>
    <lineage>
        <taxon>Eukaryota</taxon>
        <taxon>Metamonada</taxon>
        <taxon>Carpediemonas-like organisms</taxon>
        <taxon>Aduncisulcus</taxon>
    </lineage>
</organism>
<accession>A0ABQ5KQQ2</accession>
<name>A0ABQ5KQQ2_9EUKA</name>
<protein>
    <recommendedName>
        <fullName evidence="4">Maturase K</fullName>
    </recommendedName>
</protein>
<feature type="region of interest" description="Disordered" evidence="1">
    <location>
        <begin position="579"/>
        <end position="627"/>
    </location>
</feature>
<evidence type="ECO:0008006" key="4">
    <source>
        <dbReference type="Google" id="ProtNLM"/>
    </source>
</evidence>
<evidence type="ECO:0000313" key="2">
    <source>
        <dbReference type="EMBL" id="GKT34800.1"/>
    </source>
</evidence>
<feature type="compositionally biased region" description="Basic and acidic residues" evidence="1">
    <location>
        <begin position="579"/>
        <end position="589"/>
    </location>
</feature>
<evidence type="ECO:0000256" key="1">
    <source>
        <dbReference type="SAM" id="MobiDB-lite"/>
    </source>
</evidence>
<proteinExistence type="predicted"/>
<feature type="non-terminal residue" evidence="2">
    <location>
        <position position="853"/>
    </location>
</feature>
<gene>
    <name evidence="2" type="ORF">ADUPG1_008087</name>
</gene>
<dbReference type="EMBL" id="BQXS01010869">
    <property type="protein sequence ID" value="GKT34800.1"/>
    <property type="molecule type" value="Genomic_DNA"/>
</dbReference>
<keyword evidence="3" id="KW-1185">Reference proteome</keyword>